<keyword evidence="3" id="KW-1185">Reference proteome</keyword>
<organism evidence="2 3">
    <name type="scientific">Hypothenemus hampei</name>
    <name type="common">Coffee berry borer</name>
    <dbReference type="NCBI Taxonomy" id="57062"/>
    <lineage>
        <taxon>Eukaryota</taxon>
        <taxon>Metazoa</taxon>
        <taxon>Ecdysozoa</taxon>
        <taxon>Arthropoda</taxon>
        <taxon>Hexapoda</taxon>
        <taxon>Insecta</taxon>
        <taxon>Pterygota</taxon>
        <taxon>Neoptera</taxon>
        <taxon>Endopterygota</taxon>
        <taxon>Coleoptera</taxon>
        <taxon>Polyphaga</taxon>
        <taxon>Cucujiformia</taxon>
        <taxon>Curculionidae</taxon>
        <taxon>Scolytinae</taxon>
        <taxon>Hypothenemus</taxon>
    </lineage>
</organism>
<evidence type="ECO:0000313" key="2">
    <source>
        <dbReference type="EMBL" id="KAL1500720.1"/>
    </source>
</evidence>
<evidence type="ECO:0000313" key="3">
    <source>
        <dbReference type="Proteomes" id="UP001566132"/>
    </source>
</evidence>
<proteinExistence type="predicted"/>
<comment type="caution">
    <text evidence="2">The sequence shown here is derived from an EMBL/GenBank/DDBJ whole genome shotgun (WGS) entry which is preliminary data.</text>
</comment>
<evidence type="ECO:0000256" key="1">
    <source>
        <dbReference type="SAM" id="Phobius"/>
    </source>
</evidence>
<accession>A0ABD1EQ18</accession>
<dbReference type="EMBL" id="JBDJPC010000005">
    <property type="protein sequence ID" value="KAL1500720.1"/>
    <property type="molecule type" value="Genomic_DNA"/>
</dbReference>
<keyword evidence="1" id="KW-0472">Membrane</keyword>
<name>A0ABD1EQ18_HYPHA</name>
<gene>
    <name evidence="2" type="ORF">ABEB36_006167</name>
</gene>
<keyword evidence="1" id="KW-0812">Transmembrane</keyword>
<keyword evidence="1" id="KW-1133">Transmembrane helix</keyword>
<dbReference type="Proteomes" id="UP001566132">
    <property type="component" value="Unassembled WGS sequence"/>
</dbReference>
<sequence>MGSTENRTSEDMQVDLISVPNETKSPRVSCRVIFILIFVSFTILIYLNIFLGHYLHFSLS</sequence>
<protein>
    <submittedName>
        <fullName evidence="2">Uncharacterized protein</fullName>
    </submittedName>
</protein>
<reference evidence="2 3" key="1">
    <citation type="submission" date="2024-05" db="EMBL/GenBank/DDBJ databases">
        <title>Genetic variation in Jamaican populations of the coffee berry borer (Hypothenemus hampei).</title>
        <authorList>
            <person name="Errbii M."/>
            <person name="Myrie A."/>
        </authorList>
    </citation>
    <scope>NUCLEOTIDE SEQUENCE [LARGE SCALE GENOMIC DNA]</scope>
    <source>
        <strain evidence="2">JA-Hopewell-2020-01-JO</strain>
        <tissue evidence="2">Whole body</tissue>
    </source>
</reference>
<feature type="transmembrane region" description="Helical" evidence="1">
    <location>
        <begin position="32"/>
        <end position="55"/>
    </location>
</feature>
<dbReference type="AlphaFoldDB" id="A0ABD1EQ18"/>